<dbReference type="InterPro" id="IPR011009">
    <property type="entry name" value="Kinase-like_dom_sf"/>
</dbReference>
<feature type="domain" description="Aminoglycoside phosphotransferase" evidence="1">
    <location>
        <begin position="166"/>
        <end position="328"/>
    </location>
</feature>
<keyword evidence="3" id="KW-1185">Reference proteome</keyword>
<dbReference type="SUPFAM" id="SSF56112">
    <property type="entry name" value="Protein kinase-like (PK-like)"/>
    <property type="match status" value="1"/>
</dbReference>
<gene>
    <name evidence="2" type="ORF">Lsed01_00234</name>
</gene>
<evidence type="ECO:0000259" key="1">
    <source>
        <dbReference type="Pfam" id="PF01636"/>
    </source>
</evidence>
<dbReference type="EMBL" id="BAABRR010000001">
    <property type="protein sequence ID" value="GAA5517818.1"/>
    <property type="molecule type" value="Genomic_DNA"/>
</dbReference>
<reference evidence="2 3" key="1">
    <citation type="submission" date="2024-02" db="EMBL/GenBank/DDBJ databases">
        <title>Lysinimicrobium sediminis NBRC 112286.</title>
        <authorList>
            <person name="Ichikawa N."/>
            <person name="Katano-Makiyama Y."/>
            <person name="Hidaka K."/>
        </authorList>
    </citation>
    <scope>NUCLEOTIDE SEQUENCE [LARGE SCALE GENOMIC DNA]</scope>
    <source>
        <strain evidence="2 3">NBRC 112286</strain>
    </source>
</reference>
<protein>
    <recommendedName>
        <fullName evidence="1">Aminoglycoside phosphotransferase domain-containing protein</fullName>
    </recommendedName>
</protein>
<dbReference type="InterPro" id="IPR002575">
    <property type="entry name" value="Aminoglycoside_PTrfase"/>
</dbReference>
<sequence>MTVVPDLAVLLREDPEPMLVAALGASGAALESWTIDAVHARPGAETSVAYDVVASGERIYLIASTADIDDAVRARVGAVRLENEQGAVTVWRHPADPELTGLADACVPEALAARIAAADGEPCEVTGLEMMVLRPMRRAVLRARVTRDGVESAVFVKVVRPRRAARLLERHAMCALAPRARDLCDGIVLIDAAEGIPLTSHLYLPTAPEGRAPLDPALILDVLDALPEAATALDRRPSPTEELSRYADAAIAAGLEESRVRAVAARIAAATREAPGPVVATHGDFHAANVFVSATRDPRPTALIDVDTLGPGYRADDLACLLAHLLTLEDFDGEGYADVPAWIDAVRAALADAVPAEQLAARIAAVLVSLASGIADRSLAQRWLERAESEVASLPPA</sequence>
<name>A0ABP9WF17_9MICO</name>
<dbReference type="Gene3D" id="3.90.1200.10">
    <property type="match status" value="1"/>
</dbReference>
<dbReference type="Proteomes" id="UP001426770">
    <property type="component" value="Unassembled WGS sequence"/>
</dbReference>
<dbReference type="Pfam" id="PF01636">
    <property type="entry name" value="APH"/>
    <property type="match status" value="1"/>
</dbReference>
<comment type="caution">
    <text evidence="2">The sequence shown here is derived from an EMBL/GenBank/DDBJ whole genome shotgun (WGS) entry which is preliminary data.</text>
</comment>
<accession>A0ABP9WF17</accession>
<proteinExistence type="predicted"/>
<dbReference type="RefSeq" id="WP_286215873.1">
    <property type="nucleotide sequence ID" value="NZ_AP027736.1"/>
</dbReference>
<organism evidence="2 3">
    <name type="scientific">Demequina sediminis</name>
    <dbReference type="NCBI Taxonomy" id="1930058"/>
    <lineage>
        <taxon>Bacteria</taxon>
        <taxon>Bacillati</taxon>
        <taxon>Actinomycetota</taxon>
        <taxon>Actinomycetes</taxon>
        <taxon>Micrococcales</taxon>
        <taxon>Demequinaceae</taxon>
        <taxon>Demequina</taxon>
    </lineage>
</organism>
<evidence type="ECO:0000313" key="2">
    <source>
        <dbReference type="EMBL" id="GAA5517818.1"/>
    </source>
</evidence>
<evidence type="ECO:0000313" key="3">
    <source>
        <dbReference type="Proteomes" id="UP001426770"/>
    </source>
</evidence>